<dbReference type="AlphaFoldDB" id="A0A838L508"/>
<dbReference type="Gene3D" id="2.30.110.10">
    <property type="entry name" value="Electron Transport, Fmn-binding Protein, Chain A"/>
    <property type="match status" value="1"/>
</dbReference>
<name>A0A838L508_9SPHN</name>
<dbReference type="EMBL" id="JACEIB010000003">
    <property type="protein sequence ID" value="MBA2933672.1"/>
    <property type="molecule type" value="Genomic_DNA"/>
</dbReference>
<dbReference type="GO" id="GO:0042602">
    <property type="term" value="F:riboflavin reductase (NADPH) activity"/>
    <property type="evidence" value="ECO:0007669"/>
    <property type="project" value="TreeGrafter"/>
</dbReference>
<dbReference type="PANTHER" id="PTHR30466">
    <property type="entry name" value="FLAVIN REDUCTASE"/>
    <property type="match status" value="1"/>
</dbReference>
<dbReference type="RefSeq" id="WP_160363481.1">
    <property type="nucleotide sequence ID" value="NZ_JACEIB010000003.1"/>
</dbReference>
<protein>
    <submittedName>
        <fullName evidence="3">Flavin reductase</fullName>
    </submittedName>
</protein>
<dbReference type="GO" id="GO:0010181">
    <property type="term" value="F:FMN binding"/>
    <property type="evidence" value="ECO:0007669"/>
    <property type="project" value="InterPro"/>
</dbReference>
<organism evidence="3 4">
    <name type="scientific">Sphingomonas chungangi</name>
    <dbReference type="NCBI Taxonomy" id="2683589"/>
    <lineage>
        <taxon>Bacteria</taxon>
        <taxon>Pseudomonadati</taxon>
        <taxon>Pseudomonadota</taxon>
        <taxon>Alphaproteobacteria</taxon>
        <taxon>Sphingomonadales</taxon>
        <taxon>Sphingomonadaceae</taxon>
        <taxon>Sphingomonas</taxon>
    </lineage>
</organism>
<dbReference type="InterPro" id="IPR012349">
    <property type="entry name" value="Split_barrel_FMN-bd"/>
</dbReference>
<dbReference type="Proteomes" id="UP000570166">
    <property type="component" value="Unassembled WGS sequence"/>
</dbReference>
<reference evidence="3 4" key="1">
    <citation type="submission" date="2020-07" db="EMBL/GenBank/DDBJ databases">
        <authorList>
            <person name="Sun Q."/>
        </authorList>
    </citation>
    <scope>NUCLEOTIDE SEQUENCE [LARGE SCALE GENOMIC DNA]</scope>
    <source>
        <strain evidence="3 4">CGMCC 1.13654</strain>
    </source>
</reference>
<evidence type="ECO:0000313" key="3">
    <source>
        <dbReference type="EMBL" id="MBA2933672.1"/>
    </source>
</evidence>
<sequence>MGEADGVAMGVAEIAAGLKSAMRRMPGAVALISTIDPETGQPAGLAASAVIPVSMEPPSMLISINRNASAHAAIERAGKFCVNLLGTEQTALVGLFSSSDMRERRFSGPEWLRSGDLPYLAGACSNLFCTISKTLLFGTHELFVGEVFEVISGGDSGDPLGWIEGGFARLGPL</sequence>
<dbReference type="SUPFAM" id="SSF50475">
    <property type="entry name" value="FMN-binding split barrel"/>
    <property type="match status" value="1"/>
</dbReference>
<evidence type="ECO:0000259" key="2">
    <source>
        <dbReference type="SMART" id="SM00903"/>
    </source>
</evidence>
<keyword evidence="1" id="KW-0560">Oxidoreductase</keyword>
<comment type="caution">
    <text evidence="3">The sequence shown here is derived from an EMBL/GenBank/DDBJ whole genome shotgun (WGS) entry which is preliminary data.</text>
</comment>
<dbReference type="Pfam" id="PF01613">
    <property type="entry name" value="Flavin_Reduct"/>
    <property type="match status" value="1"/>
</dbReference>
<dbReference type="InterPro" id="IPR050268">
    <property type="entry name" value="NADH-dep_flavin_reductase"/>
</dbReference>
<dbReference type="InterPro" id="IPR002563">
    <property type="entry name" value="Flavin_Rdtase-like_dom"/>
</dbReference>
<evidence type="ECO:0000313" key="4">
    <source>
        <dbReference type="Proteomes" id="UP000570166"/>
    </source>
</evidence>
<feature type="domain" description="Flavin reductase like" evidence="2">
    <location>
        <begin position="22"/>
        <end position="169"/>
    </location>
</feature>
<dbReference type="SMART" id="SM00903">
    <property type="entry name" value="Flavin_Reduct"/>
    <property type="match status" value="1"/>
</dbReference>
<accession>A0A838L508</accession>
<keyword evidence="4" id="KW-1185">Reference proteome</keyword>
<proteinExistence type="predicted"/>
<evidence type="ECO:0000256" key="1">
    <source>
        <dbReference type="ARBA" id="ARBA00023002"/>
    </source>
</evidence>
<dbReference type="PANTHER" id="PTHR30466:SF1">
    <property type="entry name" value="FMN REDUCTASE (NADH) RUTF"/>
    <property type="match status" value="1"/>
</dbReference>
<gene>
    <name evidence="3" type="ORF">HZF05_06125</name>
</gene>